<accession>B8BXU1</accession>
<proteinExistence type="predicted"/>
<dbReference type="AlphaFoldDB" id="B8BXU1"/>
<protein>
    <recommendedName>
        <fullName evidence="1">N-acetyltransferase domain-containing protein</fullName>
    </recommendedName>
</protein>
<dbReference type="CDD" id="cd04301">
    <property type="entry name" value="NAT_SF"/>
    <property type="match status" value="1"/>
</dbReference>
<dbReference type="InterPro" id="IPR000182">
    <property type="entry name" value="GNAT_dom"/>
</dbReference>
<name>B8BXU1_THAPS</name>
<dbReference type="PANTHER" id="PTHR43138:SF1">
    <property type="entry name" value="N-ACETYLTRANSFERASE ACA1"/>
    <property type="match status" value="1"/>
</dbReference>
<reference evidence="2 3" key="1">
    <citation type="journal article" date="2004" name="Science">
        <title>The genome of the diatom Thalassiosira pseudonana: ecology, evolution, and metabolism.</title>
        <authorList>
            <person name="Armbrust E.V."/>
            <person name="Berges J.A."/>
            <person name="Bowler C."/>
            <person name="Green B.R."/>
            <person name="Martinez D."/>
            <person name="Putnam N.H."/>
            <person name="Zhou S."/>
            <person name="Allen A.E."/>
            <person name="Apt K.E."/>
            <person name="Bechner M."/>
            <person name="Brzezinski M.A."/>
            <person name="Chaal B.K."/>
            <person name="Chiovitti A."/>
            <person name="Davis A.K."/>
            <person name="Demarest M.S."/>
            <person name="Detter J.C."/>
            <person name="Glavina T."/>
            <person name="Goodstein D."/>
            <person name="Hadi M.Z."/>
            <person name="Hellsten U."/>
            <person name="Hildebrand M."/>
            <person name="Jenkins B.D."/>
            <person name="Jurka J."/>
            <person name="Kapitonov V.V."/>
            <person name="Kroger N."/>
            <person name="Lau W.W."/>
            <person name="Lane T.W."/>
            <person name="Larimer F.W."/>
            <person name="Lippmeier J.C."/>
            <person name="Lucas S."/>
            <person name="Medina M."/>
            <person name="Montsant A."/>
            <person name="Obornik M."/>
            <person name="Parker M.S."/>
            <person name="Palenik B."/>
            <person name="Pazour G.J."/>
            <person name="Richardson P.M."/>
            <person name="Rynearson T.A."/>
            <person name="Saito M.A."/>
            <person name="Schwartz D.C."/>
            <person name="Thamatrakoln K."/>
            <person name="Valentin K."/>
            <person name="Vardi A."/>
            <person name="Wilkerson F.P."/>
            <person name="Rokhsar D.S."/>
        </authorList>
    </citation>
    <scope>NUCLEOTIDE SEQUENCE [LARGE SCALE GENOMIC DNA]</scope>
    <source>
        <strain evidence="2 3">CCMP1335</strain>
    </source>
</reference>
<dbReference type="KEGG" id="tps:THAPSDRAFT_3450"/>
<evidence type="ECO:0000313" key="2">
    <source>
        <dbReference type="EMBL" id="EED93765.1"/>
    </source>
</evidence>
<dbReference type="SUPFAM" id="SSF55729">
    <property type="entry name" value="Acyl-CoA N-acyltransferases (Nat)"/>
    <property type="match status" value="1"/>
</dbReference>
<dbReference type="Gene3D" id="3.40.630.30">
    <property type="match status" value="1"/>
</dbReference>
<dbReference type="eggNOG" id="ENOG502QRFX">
    <property type="taxonomic scope" value="Eukaryota"/>
</dbReference>
<evidence type="ECO:0000313" key="3">
    <source>
        <dbReference type="Proteomes" id="UP000001449"/>
    </source>
</evidence>
<dbReference type="Pfam" id="PF00583">
    <property type="entry name" value="Acetyltransf_1"/>
    <property type="match status" value="1"/>
</dbReference>
<dbReference type="PANTHER" id="PTHR43138">
    <property type="entry name" value="ACETYLTRANSFERASE, GNAT FAMILY"/>
    <property type="match status" value="1"/>
</dbReference>
<dbReference type="Proteomes" id="UP000001449">
    <property type="component" value="Chromosome 3"/>
</dbReference>
<keyword evidence="3" id="KW-1185">Reference proteome</keyword>
<dbReference type="PaxDb" id="35128-Thaps3450"/>
<dbReference type="OMA" id="EDEWFAG"/>
<feature type="domain" description="N-acetyltransferase" evidence="1">
    <location>
        <begin position="61"/>
        <end position="218"/>
    </location>
</feature>
<dbReference type="EMBL" id="CM000640">
    <property type="protein sequence ID" value="EED93765.1"/>
    <property type="molecule type" value="Genomic_DNA"/>
</dbReference>
<reference evidence="2 3" key="2">
    <citation type="journal article" date="2008" name="Nature">
        <title>The Phaeodactylum genome reveals the evolutionary history of diatom genomes.</title>
        <authorList>
            <person name="Bowler C."/>
            <person name="Allen A.E."/>
            <person name="Badger J.H."/>
            <person name="Grimwood J."/>
            <person name="Jabbari K."/>
            <person name="Kuo A."/>
            <person name="Maheswari U."/>
            <person name="Martens C."/>
            <person name="Maumus F."/>
            <person name="Otillar R.P."/>
            <person name="Rayko E."/>
            <person name="Salamov A."/>
            <person name="Vandepoele K."/>
            <person name="Beszteri B."/>
            <person name="Gruber A."/>
            <person name="Heijde M."/>
            <person name="Katinka M."/>
            <person name="Mock T."/>
            <person name="Valentin K."/>
            <person name="Verret F."/>
            <person name="Berges J.A."/>
            <person name="Brownlee C."/>
            <person name="Cadoret J.P."/>
            <person name="Chiovitti A."/>
            <person name="Choi C.J."/>
            <person name="Coesel S."/>
            <person name="De Martino A."/>
            <person name="Detter J.C."/>
            <person name="Durkin C."/>
            <person name="Falciatore A."/>
            <person name="Fournet J."/>
            <person name="Haruta M."/>
            <person name="Huysman M.J."/>
            <person name="Jenkins B.D."/>
            <person name="Jiroutova K."/>
            <person name="Jorgensen R.E."/>
            <person name="Joubert Y."/>
            <person name="Kaplan A."/>
            <person name="Kroger N."/>
            <person name="Kroth P.G."/>
            <person name="La Roche J."/>
            <person name="Lindquist E."/>
            <person name="Lommer M."/>
            <person name="Martin-Jezequel V."/>
            <person name="Lopez P.J."/>
            <person name="Lucas S."/>
            <person name="Mangogna M."/>
            <person name="McGinnis K."/>
            <person name="Medlin L.K."/>
            <person name="Montsant A."/>
            <person name="Oudot-Le Secq M.P."/>
            <person name="Napoli C."/>
            <person name="Obornik M."/>
            <person name="Parker M.S."/>
            <person name="Petit J.L."/>
            <person name="Porcel B.M."/>
            <person name="Poulsen N."/>
            <person name="Robison M."/>
            <person name="Rychlewski L."/>
            <person name="Rynearson T.A."/>
            <person name="Schmutz J."/>
            <person name="Shapiro H."/>
            <person name="Siaut M."/>
            <person name="Stanley M."/>
            <person name="Sussman M.R."/>
            <person name="Taylor A.R."/>
            <person name="Vardi A."/>
            <person name="von Dassow P."/>
            <person name="Vyverman W."/>
            <person name="Willis A."/>
            <person name="Wyrwicz L.S."/>
            <person name="Rokhsar D.S."/>
            <person name="Weissenbach J."/>
            <person name="Armbrust E.V."/>
            <person name="Green B.R."/>
            <person name="Van de Peer Y."/>
            <person name="Grigoriev I.V."/>
        </authorList>
    </citation>
    <scope>NUCLEOTIDE SEQUENCE [LARGE SCALE GENOMIC DNA]</scope>
    <source>
        <strain evidence="2 3">CCMP1335</strain>
    </source>
</reference>
<dbReference type="PROSITE" id="PS51186">
    <property type="entry name" value="GNAT"/>
    <property type="match status" value="1"/>
</dbReference>
<dbReference type="STRING" id="35128.B8BXU1"/>
<dbReference type="HOGENOM" id="CLU_013985_42_2_1"/>
<dbReference type="InterPro" id="IPR052742">
    <property type="entry name" value="Mito_N-acetyltransferase"/>
</dbReference>
<dbReference type="InParanoid" id="B8BXU1"/>
<evidence type="ECO:0000259" key="1">
    <source>
        <dbReference type="PROSITE" id="PS51186"/>
    </source>
</evidence>
<dbReference type="GO" id="GO:0016747">
    <property type="term" value="F:acyltransferase activity, transferring groups other than amino-acyl groups"/>
    <property type="evidence" value="ECO:0007669"/>
    <property type="project" value="InterPro"/>
</dbReference>
<dbReference type="GeneID" id="7451658"/>
<dbReference type="RefSeq" id="XP_002288329.1">
    <property type="nucleotide sequence ID" value="XM_002288293.1"/>
</dbReference>
<sequence>MTTAYGGTPSDGKHNAHLLTHLIPYQSTLSDGRRVEVDFFRHSSTEIEEDEWFAGLALMNLIIREGRSWPFEEEFSSVEQYSGYFLSHTAFVVRALNNGMDASKRNSSSKGEILGCFYIKPNFPGRCSHICNGGFIVAPRFRGLGVGRLMGNVFLRASRDLGYKSSYFNLVFKSNPGSIHLWESLGFQRVATLEKAARLEGMNEGVLDTAYGYRYDLEELPDDYLGVPPRND</sequence>
<organism evidence="2 3">
    <name type="scientific">Thalassiosira pseudonana</name>
    <name type="common">Marine diatom</name>
    <name type="synonym">Cyclotella nana</name>
    <dbReference type="NCBI Taxonomy" id="35128"/>
    <lineage>
        <taxon>Eukaryota</taxon>
        <taxon>Sar</taxon>
        <taxon>Stramenopiles</taxon>
        <taxon>Ochrophyta</taxon>
        <taxon>Bacillariophyta</taxon>
        <taxon>Coscinodiscophyceae</taxon>
        <taxon>Thalassiosirophycidae</taxon>
        <taxon>Thalassiosirales</taxon>
        <taxon>Thalassiosiraceae</taxon>
        <taxon>Thalassiosira</taxon>
    </lineage>
</organism>
<gene>
    <name evidence="2" type="ORF">THAPSDRAFT_3450</name>
</gene>
<dbReference type="InterPro" id="IPR016181">
    <property type="entry name" value="Acyl_CoA_acyltransferase"/>
</dbReference>